<name>A0A175WHW0_9PEZI</name>
<evidence type="ECO:0000313" key="2">
    <source>
        <dbReference type="EMBL" id="KXX82670.1"/>
    </source>
</evidence>
<evidence type="ECO:0000256" key="1">
    <source>
        <dbReference type="SAM" id="MobiDB-lite"/>
    </source>
</evidence>
<comment type="caution">
    <text evidence="2">The sequence shown here is derived from an EMBL/GenBank/DDBJ whole genome shotgun (WGS) entry which is preliminary data.</text>
</comment>
<gene>
    <name evidence="2" type="ORF">MMYC01_201095</name>
</gene>
<dbReference type="Proteomes" id="UP000078237">
    <property type="component" value="Unassembled WGS sequence"/>
</dbReference>
<sequence>MVVAEAVTSMTSVWPQTTGVYIIPEGQGATGPAVTVKTNEPRPTPVTVPGCTEGAPVPTAWYCGERDGLEA</sequence>
<proteinExistence type="predicted"/>
<dbReference type="VEuPathDB" id="FungiDB:MMYC01_201095"/>
<protein>
    <submittedName>
        <fullName evidence="2">Uncharacterized protein</fullName>
    </submittedName>
</protein>
<keyword evidence="3" id="KW-1185">Reference proteome</keyword>
<dbReference type="AlphaFoldDB" id="A0A175WHW0"/>
<accession>A0A175WHW0</accession>
<organism evidence="2 3">
    <name type="scientific">Madurella mycetomatis</name>
    <dbReference type="NCBI Taxonomy" id="100816"/>
    <lineage>
        <taxon>Eukaryota</taxon>
        <taxon>Fungi</taxon>
        <taxon>Dikarya</taxon>
        <taxon>Ascomycota</taxon>
        <taxon>Pezizomycotina</taxon>
        <taxon>Sordariomycetes</taxon>
        <taxon>Sordariomycetidae</taxon>
        <taxon>Sordariales</taxon>
        <taxon>Sordariales incertae sedis</taxon>
        <taxon>Madurella</taxon>
    </lineage>
</organism>
<dbReference type="EMBL" id="LCTW02000010">
    <property type="protein sequence ID" value="KXX82670.1"/>
    <property type="molecule type" value="Genomic_DNA"/>
</dbReference>
<reference evidence="2 3" key="1">
    <citation type="journal article" date="2016" name="Genome Announc.">
        <title>Genome Sequence of Madurella mycetomatis mm55, Isolated from a Human Mycetoma Case in Sudan.</title>
        <authorList>
            <person name="Smit S."/>
            <person name="Derks M.F."/>
            <person name="Bervoets S."/>
            <person name="Fahal A."/>
            <person name="van Leeuwen W."/>
            <person name="van Belkum A."/>
            <person name="van de Sande W.W."/>
        </authorList>
    </citation>
    <scope>NUCLEOTIDE SEQUENCE [LARGE SCALE GENOMIC DNA]</scope>
    <source>
        <strain evidence="3">mm55</strain>
    </source>
</reference>
<evidence type="ECO:0000313" key="3">
    <source>
        <dbReference type="Proteomes" id="UP000078237"/>
    </source>
</evidence>
<feature type="region of interest" description="Disordered" evidence="1">
    <location>
        <begin position="32"/>
        <end position="52"/>
    </location>
</feature>